<name>I2NLZ9_NEISI</name>
<dbReference type="RefSeq" id="WP_003767334.1">
    <property type="nucleotide sequence ID" value="NZ_AJMT01000145.1"/>
</dbReference>
<sequence length="141" mass="15879">MEPQELDTLDLNEALAEILQAHGYACQMQGEKILPNFAVPVQLETWAFPREHANGAVVSRFDVGITLPDGRELYECCGDIGENLEEALSRNLQSFCTNSLHVLLDTFNPNENHCPHEIWTARNGNRFQAILGDWVTKNLVE</sequence>
<dbReference type="Proteomes" id="UP000004473">
    <property type="component" value="Unassembled WGS sequence"/>
</dbReference>
<organism evidence="1 2">
    <name type="scientific">Neisseria sicca VK64</name>
    <dbReference type="NCBI Taxonomy" id="1095748"/>
    <lineage>
        <taxon>Bacteria</taxon>
        <taxon>Pseudomonadati</taxon>
        <taxon>Pseudomonadota</taxon>
        <taxon>Betaproteobacteria</taxon>
        <taxon>Neisseriales</taxon>
        <taxon>Neisseriaceae</taxon>
        <taxon>Neisseria</taxon>
    </lineage>
</organism>
<accession>I2NLZ9</accession>
<reference evidence="1 2" key="1">
    <citation type="submission" date="2012-04" db="EMBL/GenBank/DDBJ databases">
        <authorList>
            <person name="Harkins D.M."/>
            <person name="Madupu R."/>
            <person name="Durkin A.S."/>
            <person name="Torralba M."/>
            <person name="Methe B."/>
            <person name="Sutton G.G."/>
            <person name="Nelson K.E."/>
        </authorList>
    </citation>
    <scope>NUCLEOTIDE SEQUENCE [LARGE SCALE GENOMIC DNA]</scope>
    <source>
        <strain evidence="1 2">VK64</strain>
    </source>
</reference>
<proteinExistence type="predicted"/>
<dbReference type="InterPro" id="IPR045929">
    <property type="entry name" value="DUF6348"/>
</dbReference>
<evidence type="ECO:0000313" key="2">
    <source>
        <dbReference type="Proteomes" id="UP000004473"/>
    </source>
</evidence>
<evidence type="ECO:0000313" key="1">
    <source>
        <dbReference type="EMBL" id="EIG26860.1"/>
    </source>
</evidence>
<dbReference type="Pfam" id="PF19875">
    <property type="entry name" value="DUF6348"/>
    <property type="match status" value="1"/>
</dbReference>
<dbReference type="AlphaFoldDB" id="I2NLZ9"/>
<protein>
    <submittedName>
        <fullName evidence="1">Uncharacterized protein</fullName>
    </submittedName>
</protein>
<comment type="caution">
    <text evidence="1">The sequence shown here is derived from an EMBL/GenBank/DDBJ whole genome shotgun (WGS) entry which is preliminary data.</text>
</comment>
<gene>
    <name evidence="1" type="ORF">HMPREF1051_3107</name>
</gene>
<dbReference type="EMBL" id="AJMT01000145">
    <property type="protein sequence ID" value="EIG26860.1"/>
    <property type="molecule type" value="Genomic_DNA"/>
</dbReference>
<feature type="non-terminal residue" evidence="1">
    <location>
        <position position="141"/>
    </location>
</feature>